<evidence type="ECO:0000313" key="19">
    <source>
        <dbReference type="Proteomes" id="UP000269221"/>
    </source>
</evidence>
<reference evidence="18 19" key="1">
    <citation type="submission" date="2018-07" db="EMBL/GenBank/DDBJ databases">
        <title>A high quality draft genome assembly of the barn swallow (H. rustica rustica).</title>
        <authorList>
            <person name="Formenti G."/>
            <person name="Chiara M."/>
            <person name="Poveda L."/>
            <person name="Francoijs K.-J."/>
            <person name="Bonisoli-Alquati A."/>
            <person name="Canova L."/>
            <person name="Gianfranceschi L."/>
            <person name="Horner D.S."/>
            <person name="Saino N."/>
        </authorList>
    </citation>
    <scope>NUCLEOTIDE SEQUENCE [LARGE SCALE GENOMIC DNA]</scope>
    <source>
        <strain evidence="18">Chelidonia</strain>
        <tissue evidence="18">Blood</tissue>
    </source>
</reference>
<evidence type="ECO:0000256" key="10">
    <source>
        <dbReference type="ARBA" id="ARBA00023212"/>
    </source>
</evidence>
<keyword evidence="9" id="KW-0969">Cilium</keyword>
<name>A0A3M0JD54_HIRRU</name>
<dbReference type="PRINTS" id="PR01243">
    <property type="entry name" value="NUCDPKINASE"/>
</dbReference>
<dbReference type="GO" id="GO:0006241">
    <property type="term" value="P:CTP biosynthetic process"/>
    <property type="evidence" value="ECO:0007669"/>
    <property type="project" value="InterPro"/>
</dbReference>
<evidence type="ECO:0000259" key="17">
    <source>
        <dbReference type="SMART" id="SM00562"/>
    </source>
</evidence>
<comment type="caution">
    <text evidence="15">Lacks conserved residue(s) required for the propagation of feature annotation.</text>
</comment>
<dbReference type="InterPro" id="IPR034907">
    <property type="entry name" value="NDK-like_dom"/>
</dbReference>
<proteinExistence type="inferred from homology"/>
<evidence type="ECO:0000256" key="12">
    <source>
        <dbReference type="ARBA" id="ARBA00064558"/>
    </source>
</evidence>
<dbReference type="InterPro" id="IPR036850">
    <property type="entry name" value="NDK-like_dom_sf"/>
</dbReference>
<keyword evidence="19" id="KW-1185">Reference proteome</keyword>
<dbReference type="PANTHER" id="PTHR46161">
    <property type="entry name" value="NUCLEOSIDE DIPHOSPHATE KINASE"/>
    <property type="match status" value="1"/>
</dbReference>
<comment type="similarity">
    <text evidence="2 15 16">Belongs to the NDK family.</text>
</comment>
<evidence type="ECO:0000313" key="18">
    <source>
        <dbReference type="EMBL" id="RMB96749.1"/>
    </source>
</evidence>
<dbReference type="Pfam" id="PF00334">
    <property type="entry name" value="NDK"/>
    <property type="match status" value="1"/>
</dbReference>
<dbReference type="GO" id="GO:1902176">
    <property type="term" value="P:negative regulation of oxidative stress-induced intrinsic apoptotic signaling pathway"/>
    <property type="evidence" value="ECO:0007669"/>
    <property type="project" value="TreeGrafter"/>
</dbReference>
<dbReference type="InterPro" id="IPR001564">
    <property type="entry name" value="Nucleoside_diP_kinase"/>
</dbReference>
<dbReference type="CDD" id="cd22970">
    <property type="entry name" value="DD_NDKH5-like"/>
    <property type="match status" value="1"/>
</dbReference>
<dbReference type="GO" id="GO:0016787">
    <property type="term" value="F:hydrolase activity"/>
    <property type="evidence" value="ECO:0007669"/>
    <property type="project" value="UniProtKB-KW"/>
</dbReference>
<dbReference type="GO" id="GO:0006183">
    <property type="term" value="P:GTP biosynthetic process"/>
    <property type="evidence" value="ECO:0007669"/>
    <property type="project" value="InterPro"/>
</dbReference>
<evidence type="ECO:0000256" key="1">
    <source>
        <dbReference type="ARBA" id="ARBA00004611"/>
    </source>
</evidence>
<dbReference type="Gene3D" id="1.20.890.10">
    <property type="entry name" value="cAMP-dependent protein kinase regulatory subunit, dimerization-anchoring domain"/>
    <property type="match status" value="1"/>
</dbReference>
<dbReference type="FunFam" id="3.30.70.141:FF:000008">
    <property type="entry name" value="nucleoside diphosphate kinase homolog 5"/>
    <property type="match status" value="1"/>
</dbReference>
<dbReference type="EMBL" id="QRBI01000172">
    <property type="protein sequence ID" value="RMB96749.1"/>
    <property type="molecule type" value="Genomic_DNA"/>
</dbReference>
<dbReference type="STRING" id="333673.A0A3M0JD54"/>
<dbReference type="SMART" id="SM00562">
    <property type="entry name" value="NDK"/>
    <property type="match status" value="1"/>
</dbReference>
<keyword evidence="10" id="KW-0206">Cytoskeleton</keyword>
<comment type="subcellular location">
    <subcellularLocation>
        <location evidence="1">Cytoplasm</location>
        <location evidence="1">Cytoskeleton</location>
        <location evidence="1">Flagellum axoneme</location>
    </subcellularLocation>
</comment>
<evidence type="ECO:0000256" key="6">
    <source>
        <dbReference type="ARBA" id="ARBA00022801"/>
    </source>
</evidence>
<evidence type="ECO:0000256" key="11">
    <source>
        <dbReference type="ARBA" id="ARBA00023273"/>
    </source>
</evidence>
<accession>A0A3M0JD54</accession>
<dbReference type="GO" id="GO:0003341">
    <property type="term" value="P:cilium movement"/>
    <property type="evidence" value="ECO:0007669"/>
    <property type="project" value="TreeGrafter"/>
</dbReference>
<evidence type="ECO:0000256" key="13">
    <source>
        <dbReference type="ARBA" id="ARBA00072632"/>
    </source>
</evidence>
<protein>
    <recommendedName>
        <fullName evidence="13">Nucleoside diphosphate kinase homolog 5</fullName>
    </recommendedName>
    <alternativeName>
        <fullName evidence="14">3'-5' exonuclease NME5</fullName>
    </alternativeName>
</protein>
<organism evidence="18 19">
    <name type="scientific">Hirundo rustica rustica</name>
    <dbReference type="NCBI Taxonomy" id="333673"/>
    <lineage>
        <taxon>Eukaryota</taxon>
        <taxon>Metazoa</taxon>
        <taxon>Chordata</taxon>
        <taxon>Craniata</taxon>
        <taxon>Vertebrata</taxon>
        <taxon>Euteleostomi</taxon>
        <taxon>Archelosauria</taxon>
        <taxon>Archosauria</taxon>
        <taxon>Dinosauria</taxon>
        <taxon>Saurischia</taxon>
        <taxon>Theropoda</taxon>
        <taxon>Coelurosauria</taxon>
        <taxon>Aves</taxon>
        <taxon>Neognathae</taxon>
        <taxon>Neoaves</taxon>
        <taxon>Telluraves</taxon>
        <taxon>Australaves</taxon>
        <taxon>Passeriformes</taxon>
        <taxon>Sylvioidea</taxon>
        <taxon>Hirundinidae</taxon>
        <taxon>Hirundo</taxon>
    </lineage>
</organism>
<keyword evidence="6" id="KW-0378">Hydrolase</keyword>
<comment type="subunit">
    <text evidence="12">Component of the axonemal radial spoke complex 1 (RS1), at least composed of spoke head proteins RSPH1, RSPH3, RSPH9 and the cilia-specific component RSPH4A or sperm-specific component RSPH6A, spoke stalk proteins RSPH14, DNAJB13, DYDC1, ROPN1L and NME5, and the anchor protein IQUB. Interacts with IQUB.</text>
</comment>
<dbReference type="OrthoDB" id="1729737at2759"/>
<evidence type="ECO:0000256" key="15">
    <source>
        <dbReference type="PROSITE-ProRule" id="PRU00706"/>
    </source>
</evidence>
<dbReference type="Gene3D" id="3.30.70.141">
    <property type="entry name" value="Nucleoside diphosphate kinase-like domain"/>
    <property type="match status" value="1"/>
</dbReference>
<evidence type="ECO:0000256" key="4">
    <source>
        <dbReference type="ARBA" id="ARBA00022490"/>
    </source>
</evidence>
<keyword evidence="8" id="KW-0744">Spermatogenesis</keyword>
<keyword evidence="3" id="KW-0217">Developmental protein</keyword>
<keyword evidence="11" id="KW-0966">Cell projection</keyword>
<dbReference type="AlphaFoldDB" id="A0A3M0JD54"/>
<evidence type="ECO:0000256" key="16">
    <source>
        <dbReference type="RuleBase" id="RU004011"/>
    </source>
</evidence>
<dbReference type="FunFam" id="1.20.890.10:FF:000008">
    <property type="entry name" value="Nucleoside diphosphate kinase homolog 5"/>
    <property type="match status" value="1"/>
</dbReference>
<evidence type="ECO:0000256" key="9">
    <source>
        <dbReference type="ARBA" id="ARBA00023069"/>
    </source>
</evidence>
<evidence type="ECO:0000256" key="5">
    <source>
        <dbReference type="ARBA" id="ARBA00022782"/>
    </source>
</evidence>
<dbReference type="PROSITE" id="PS51374">
    <property type="entry name" value="NDPK_LIKE"/>
    <property type="match status" value="1"/>
</dbReference>
<dbReference type="GO" id="GO:0004550">
    <property type="term" value="F:nucleoside diphosphate kinase activity"/>
    <property type="evidence" value="ECO:0007669"/>
    <property type="project" value="InterPro"/>
</dbReference>
<keyword evidence="7" id="KW-0282">Flagellum</keyword>
<dbReference type="CDD" id="cd04418">
    <property type="entry name" value="NDPk5"/>
    <property type="match status" value="1"/>
</dbReference>
<comment type="caution">
    <text evidence="18">The sequence shown here is derived from an EMBL/GenBank/DDBJ whole genome shotgun (WGS) entry which is preliminary data.</text>
</comment>
<dbReference type="GO" id="GO:0006228">
    <property type="term" value="P:UTP biosynthetic process"/>
    <property type="evidence" value="ECO:0007669"/>
    <property type="project" value="InterPro"/>
</dbReference>
<keyword evidence="5" id="KW-0221">Differentiation</keyword>
<evidence type="ECO:0000256" key="8">
    <source>
        <dbReference type="ARBA" id="ARBA00022871"/>
    </source>
</evidence>
<gene>
    <name evidence="18" type="ORF">DUI87_26815</name>
</gene>
<dbReference type="GO" id="GO:0005929">
    <property type="term" value="C:cilium"/>
    <property type="evidence" value="ECO:0007669"/>
    <property type="project" value="TreeGrafter"/>
</dbReference>
<dbReference type="Pfam" id="PF05186">
    <property type="entry name" value="Dpy-30"/>
    <property type="match status" value="1"/>
</dbReference>
<evidence type="ECO:0000256" key="3">
    <source>
        <dbReference type="ARBA" id="ARBA00022473"/>
    </source>
</evidence>
<evidence type="ECO:0000256" key="2">
    <source>
        <dbReference type="ARBA" id="ARBA00008142"/>
    </source>
</evidence>
<keyword evidence="4" id="KW-0963">Cytoplasm</keyword>
<dbReference type="SUPFAM" id="SSF54919">
    <property type="entry name" value="Nucleoside diphosphate kinase, NDK"/>
    <property type="match status" value="1"/>
</dbReference>
<sequence length="291" mass="32880">MRDRAPHTVHSWAAADPGLRVPHGSVRLRLERCIYLRVPPWFSSSSLTSAENISQGFCEVGVTLSVPGVRVRKEQVNSNLEARMEVLMPEPQIYVERTLAIIKPDVIDKEEEIEDLILRSGFHIIQKRKLQLSPEQCSNFYAEQFGKVFFPNLTAYMSSGPIVAMVLARNCAVSYWKELLGPPNSLRARITHPHSLRALYGTDGLRNGLHGSLSISSAEKEIRFIFPEAILEPLPTGQRARDYLNLYVKPTLLAGLTALCKEKPADPMIWLADWLIEHNPNKPKLQHRISQ</sequence>
<feature type="domain" description="Nucleoside diphosphate kinase-like" evidence="17">
    <location>
        <begin position="95"/>
        <end position="233"/>
    </location>
</feature>
<evidence type="ECO:0000256" key="14">
    <source>
        <dbReference type="ARBA" id="ARBA00080200"/>
    </source>
</evidence>
<dbReference type="InterPro" id="IPR007858">
    <property type="entry name" value="Dpy-30_motif"/>
</dbReference>
<dbReference type="GO" id="GO:0007286">
    <property type="term" value="P:spermatid development"/>
    <property type="evidence" value="ECO:0007669"/>
    <property type="project" value="UniProtKB-ARBA"/>
</dbReference>
<dbReference type="PANTHER" id="PTHR46161:SF1">
    <property type="entry name" value="NUCLEOSIDE DIPHOSPHATE KINASE HOMOLOG 5"/>
    <property type="match status" value="1"/>
</dbReference>
<evidence type="ECO:0000256" key="7">
    <source>
        <dbReference type="ARBA" id="ARBA00022846"/>
    </source>
</evidence>
<dbReference type="Proteomes" id="UP000269221">
    <property type="component" value="Unassembled WGS sequence"/>
</dbReference>